<evidence type="ECO:0000313" key="5">
    <source>
        <dbReference type="Proteomes" id="UP001443914"/>
    </source>
</evidence>
<reference evidence="4" key="1">
    <citation type="submission" date="2024-03" db="EMBL/GenBank/DDBJ databases">
        <title>WGS assembly of Saponaria officinalis var. Norfolk2.</title>
        <authorList>
            <person name="Jenkins J."/>
            <person name="Shu S."/>
            <person name="Grimwood J."/>
            <person name="Barry K."/>
            <person name="Goodstein D."/>
            <person name="Schmutz J."/>
            <person name="Leebens-Mack J."/>
            <person name="Osbourn A."/>
        </authorList>
    </citation>
    <scope>NUCLEOTIDE SEQUENCE [LARGE SCALE GENOMIC DNA]</scope>
    <source>
        <strain evidence="4">JIC</strain>
    </source>
</reference>
<dbReference type="Proteomes" id="UP001443914">
    <property type="component" value="Unassembled WGS sequence"/>
</dbReference>
<dbReference type="InterPro" id="IPR008862">
    <property type="entry name" value="Tcp11"/>
</dbReference>
<dbReference type="EMBL" id="JBDFQZ010000001">
    <property type="protein sequence ID" value="KAK9758151.1"/>
    <property type="molecule type" value="Genomic_DNA"/>
</dbReference>
<comment type="similarity">
    <text evidence="1">Belongs to the TCP11 family.</text>
</comment>
<dbReference type="Pfam" id="PF05794">
    <property type="entry name" value="Tcp11"/>
    <property type="match status" value="1"/>
</dbReference>
<evidence type="ECO:0000313" key="4">
    <source>
        <dbReference type="EMBL" id="KAK9758151.1"/>
    </source>
</evidence>
<dbReference type="GO" id="GO:0007165">
    <property type="term" value="P:signal transduction"/>
    <property type="evidence" value="ECO:0007669"/>
    <property type="project" value="TreeGrafter"/>
</dbReference>
<evidence type="ECO:0000256" key="1">
    <source>
        <dbReference type="ARBA" id="ARBA00010954"/>
    </source>
</evidence>
<evidence type="ECO:0000256" key="2">
    <source>
        <dbReference type="SAM" id="Coils"/>
    </source>
</evidence>
<sequence>MACTSSGVEYKEAETTTTVDGGVVVAGGVAMSFPVSDSPSSPKLPRRLRRRLSECRNPVTVEEIEAKLKDADIRRQQFYDFLSSKARPKQRSPSWSSSPEVDLGQRIEAKLNAAEQKRLSILSKAQMRLARLEELRQAAKSGVKLQVEKKRGELGMKVESRVQKAEANRMLIMKSRRQRRAARKERTAQSLMRRTIQESKYKECVQAAIHQKRVAAERKRLGLLEAERSKAHAWSSRVQRVASTIHTQREMERMKKRDQLEDRLQRARRQRAELLKQRKSLNAFPHADSKMMLEQEQAVNLASRLARFWRRFVEARGTTYSLAKFFESLNINSESVKSMPFEQLALQIGSNATLKLVRSFLDRIEVHLKVRRGNNGSSGIENINHLLKRVATPMRKFNVNQAARAGRRKKPMSSADKSQSCEELLRYPVRIVLCAFMILGHPEAVLSGKGEHETGLADAAAKFIQEFELLIKVILEGGRIKLASKNNDLTFRSQLEAFDKAWCLYLYRFVVWKVKDAKLLEDDLVRAACQMEVSMMHTCKLTPEGSNSGLTHDMKAIQKQVLEDQKLLKEKVQNLSGMAGIERMENAISDARTKFLSSKDTGSPFASPVAHITSPVFSGSSDSSPSPVSGEPSIVGDRGQSSNVARSLFKKDDASVNPVIIPSPPAARDVAAQSSEVAITPFTENEILVNEIVHQHRHGFAATLGVDDEDENGVKAKIKETMENAFWDGVMESMRQEQPDLSWVLKLMTEVRDELCEMSPKSWRQEITDAIDIDILTQVLKSGTLDINYLGKLLEFALTTLQKLSAPATDDEMKAAHQNLLAELGQNSPTGEVSNSPSAVAVIKGLRFVLQQIQILKKDISRARIRMMEPMIKGPAGLEYLQKAFSNRYGPPSNASTSLPLTKNWLSLVSPNVEQVWGEHMESVSNLPATPSSASHGIPSIALRTGGSVSAASAMRSLEPISIGEGQPECNGERIDLFIRVGLLELVSQIEGLVQEALPETLKLNLSRLRSVQSQMQKIIVVSTSMLVLRQTLVTERLVTNPSDMDNIISHSAKQVSSLLDKTDDVGIKEIVEAMIDLPSDATHAVNTEKLHSTMTVVSNLLSKSLQSGDPVFFSVSRAVRLAIKAAVLGGTGSRGKQLAEVALRRVGAAFLADMVVEVAEVLIVMATVTGSVHGSWYEELLKNM</sequence>
<protein>
    <recommendedName>
        <fullName evidence="6">T-complex protein 11</fullName>
    </recommendedName>
</protein>
<evidence type="ECO:0000256" key="3">
    <source>
        <dbReference type="SAM" id="MobiDB-lite"/>
    </source>
</evidence>
<feature type="coiled-coil region" evidence="2">
    <location>
        <begin position="250"/>
        <end position="284"/>
    </location>
</feature>
<name>A0AAW1NBF6_SAPOF</name>
<proteinExistence type="inferred from homology"/>
<accession>A0AAW1NBF6</accession>
<gene>
    <name evidence="4" type="ORF">RND81_01G210900</name>
</gene>
<feature type="compositionally biased region" description="Low complexity" evidence="3">
    <location>
        <begin position="616"/>
        <end position="636"/>
    </location>
</feature>
<dbReference type="AlphaFoldDB" id="A0AAW1NBF6"/>
<evidence type="ECO:0008006" key="6">
    <source>
        <dbReference type="Google" id="ProtNLM"/>
    </source>
</evidence>
<comment type="caution">
    <text evidence="4">The sequence shown here is derived from an EMBL/GenBank/DDBJ whole genome shotgun (WGS) entry which is preliminary data.</text>
</comment>
<dbReference type="PANTHER" id="PTHR12832:SF11">
    <property type="entry name" value="LD23868P"/>
    <property type="match status" value="1"/>
</dbReference>
<keyword evidence="5" id="KW-1185">Reference proteome</keyword>
<feature type="region of interest" description="Disordered" evidence="3">
    <location>
        <begin position="616"/>
        <end position="641"/>
    </location>
</feature>
<keyword evidence="2" id="KW-0175">Coiled coil</keyword>
<organism evidence="4 5">
    <name type="scientific">Saponaria officinalis</name>
    <name type="common">Common soapwort</name>
    <name type="synonym">Lychnis saponaria</name>
    <dbReference type="NCBI Taxonomy" id="3572"/>
    <lineage>
        <taxon>Eukaryota</taxon>
        <taxon>Viridiplantae</taxon>
        <taxon>Streptophyta</taxon>
        <taxon>Embryophyta</taxon>
        <taxon>Tracheophyta</taxon>
        <taxon>Spermatophyta</taxon>
        <taxon>Magnoliopsida</taxon>
        <taxon>eudicotyledons</taxon>
        <taxon>Gunneridae</taxon>
        <taxon>Pentapetalae</taxon>
        <taxon>Caryophyllales</taxon>
        <taxon>Caryophyllaceae</taxon>
        <taxon>Caryophylleae</taxon>
        <taxon>Saponaria</taxon>
    </lineage>
</organism>
<dbReference type="PANTHER" id="PTHR12832">
    <property type="entry name" value="TESTIS-SPECIFIC PROTEIN PBS13 T-COMPLEX 11"/>
    <property type="match status" value="1"/>
</dbReference>